<dbReference type="AlphaFoldDB" id="A0AAE0ZHZ1"/>
<name>A0AAE0ZHZ1_9GAST</name>
<reference evidence="1" key="1">
    <citation type="journal article" date="2023" name="G3 (Bethesda)">
        <title>A reference genome for the long-term kleptoplast-retaining sea slug Elysia crispata morphotype clarki.</title>
        <authorList>
            <person name="Eastman K.E."/>
            <person name="Pendleton A.L."/>
            <person name="Shaikh M.A."/>
            <person name="Suttiyut T."/>
            <person name="Ogas R."/>
            <person name="Tomko P."/>
            <person name="Gavelis G."/>
            <person name="Widhalm J.R."/>
            <person name="Wisecaver J.H."/>
        </authorList>
    </citation>
    <scope>NUCLEOTIDE SEQUENCE</scope>
    <source>
        <strain evidence="1">ECLA1</strain>
    </source>
</reference>
<dbReference type="Proteomes" id="UP001283361">
    <property type="component" value="Unassembled WGS sequence"/>
</dbReference>
<evidence type="ECO:0000313" key="1">
    <source>
        <dbReference type="EMBL" id="KAK3768717.1"/>
    </source>
</evidence>
<keyword evidence="2" id="KW-1185">Reference proteome</keyword>
<dbReference type="EMBL" id="JAWDGP010004021">
    <property type="protein sequence ID" value="KAK3768717.1"/>
    <property type="molecule type" value="Genomic_DNA"/>
</dbReference>
<gene>
    <name evidence="1" type="ORF">RRG08_025961</name>
</gene>
<protein>
    <submittedName>
        <fullName evidence="1">Uncharacterized protein</fullName>
    </submittedName>
</protein>
<sequence>MLIGLTRSGQQELQAWHSCHARRPTRPHDGSYRHGTAVTREDPLVPMMGVWYVNRVDPFRPTGVTGMAQLSREKTHSSPSWVCGMLIGLTRSGQQELQAWHSCHARRPTRPHHGSYRHGTAVTREDPLVLIMGVWYVNRVDPLRPTGATGMAQLSREKTHSSP</sequence>
<comment type="caution">
    <text evidence="1">The sequence shown here is derived from an EMBL/GenBank/DDBJ whole genome shotgun (WGS) entry which is preliminary data.</text>
</comment>
<organism evidence="1 2">
    <name type="scientific">Elysia crispata</name>
    <name type="common">lettuce slug</name>
    <dbReference type="NCBI Taxonomy" id="231223"/>
    <lineage>
        <taxon>Eukaryota</taxon>
        <taxon>Metazoa</taxon>
        <taxon>Spiralia</taxon>
        <taxon>Lophotrochozoa</taxon>
        <taxon>Mollusca</taxon>
        <taxon>Gastropoda</taxon>
        <taxon>Heterobranchia</taxon>
        <taxon>Euthyneura</taxon>
        <taxon>Panpulmonata</taxon>
        <taxon>Sacoglossa</taxon>
        <taxon>Placobranchoidea</taxon>
        <taxon>Plakobranchidae</taxon>
        <taxon>Elysia</taxon>
    </lineage>
</organism>
<accession>A0AAE0ZHZ1</accession>
<proteinExistence type="predicted"/>
<evidence type="ECO:0000313" key="2">
    <source>
        <dbReference type="Proteomes" id="UP001283361"/>
    </source>
</evidence>